<gene>
    <name evidence="3" type="ORF">V5O49_13925</name>
</gene>
<feature type="region of interest" description="Disordered" evidence="1">
    <location>
        <begin position="1"/>
        <end position="35"/>
    </location>
</feature>
<evidence type="ECO:0000313" key="4">
    <source>
        <dbReference type="Proteomes" id="UP001310387"/>
    </source>
</evidence>
<comment type="caution">
    <text evidence="3">The sequence shown here is derived from an EMBL/GenBank/DDBJ whole genome shotgun (WGS) entry which is preliminary data.</text>
</comment>
<organism evidence="3 4">
    <name type="scientific">Isoptericola haloaureus</name>
    <dbReference type="NCBI Taxonomy" id="1542902"/>
    <lineage>
        <taxon>Bacteria</taxon>
        <taxon>Bacillati</taxon>
        <taxon>Actinomycetota</taxon>
        <taxon>Actinomycetes</taxon>
        <taxon>Micrococcales</taxon>
        <taxon>Promicromonosporaceae</taxon>
        <taxon>Isoptericola</taxon>
    </lineage>
</organism>
<keyword evidence="2" id="KW-0472">Membrane</keyword>
<evidence type="ECO:0000313" key="3">
    <source>
        <dbReference type="EMBL" id="MEG3616224.1"/>
    </source>
</evidence>
<proteinExistence type="predicted"/>
<sequence>MSSTPPEQPAETPDAVEETPSEPVDEPASTAADDEHLLVDPARVRRAPRYRAFFTVGAVVGLVVGLVVGTWLTGIAADDEVLLLKPGVFVSVVTLATTTFFVLLAGGLAILADRRSLRRR</sequence>
<name>A0ABU7Z9M3_9MICO</name>
<evidence type="ECO:0000256" key="1">
    <source>
        <dbReference type="SAM" id="MobiDB-lite"/>
    </source>
</evidence>
<keyword evidence="2" id="KW-0812">Transmembrane</keyword>
<reference evidence="3" key="1">
    <citation type="journal article" date="2024" name="Antonie Van Leeuwenhoek">
        <title>Isoptericola haloaureus sp. nov., a dimorphic actinobacterium isolated from mangrove sediments of southeast India, implicating biosaline agricultural significance through nitrogen fixation and salt tolerance genes.</title>
        <authorList>
            <person name="Prathaban M."/>
            <person name="Prathiviraj R."/>
            <person name="Ravichandran M."/>
            <person name="Natarajan S.D."/>
            <person name="Sobanaa M."/>
            <person name="Hari Krishna Kumar S."/>
            <person name="Chandrasekar V."/>
            <person name="Selvin J."/>
        </authorList>
    </citation>
    <scope>NUCLEOTIDE SEQUENCE</scope>
    <source>
        <strain evidence="3">MP1014</strain>
    </source>
</reference>
<accession>A0ABU7Z9M3</accession>
<keyword evidence="4" id="KW-1185">Reference proteome</keyword>
<dbReference type="GO" id="GO:0016301">
    <property type="term" value="F:kinase activity"/>
    <property type="evidence" value="ECO:0007669"/>
    <property type="project" value="UniProtKB-KW"/>
</dbReference>
<feature type="transmembrane region" description="Helical" evidence="2">
    <location>
        <begin position="88"/>
        <end position="112"/>
    </location>
</feature>
<keyword evidence="3" id="KW-0418">Kinase</keyword>
<keyword evidence="2" id="KW-1133">Transmembrane helix</keyword>
<evidence type="ECO:0000256" key="2">
    <source>
        <dbReference type="SAM" id="Phobius"/>
    </source>
</evidence>
<dbReference type="EMBL" id="JBAGLP010000118">
    <property type="protein sequence ID" value="MEG3616224.1"/>
    <property type="molecule type" value="Genomic_DNA"/>
</dbReference>
<protein>
    <submittedName>
        <fullName evidence="3">Histidine kinase</fullName>
    </submittedName>
</protein>
<reference evidence="3" key="2">
    <citation type="submission" date="2024-02" db="EMBL/GenBank/DDBJ databases">
        <authorList>
            <person name="Prathaban M."/>
            <person name="Mythili R."/>
            <person name="Sharmila Devi N."/>
            <person name="Sobanaa M."/>
            <person name="Prathiviraj R."/>
            <person name="Selvin J."/>
        </authorList>
    </citation>
    <scope>NUCLEOTIDE SEQUENCE</scope>
    <source>
        <strain evidence="3">MP1014</strain>
    </source>
</reference>
<keyword evidence="3" id="KW-0808">Transferase</keyword>
<dbReference type="RefSeq" id="WP_332902719.1">
    <property type="nucleotide sequence ID" value="NZ_JBAGLP010000118.1"/>
</dbReference>
<feature type="compositionally biased region" description="Acidic residues" evidence="1">
    <location>
        <begin position="14"/>
        <end position="25"/>
    </location>
</feature>
<dbReference type="Proteomes" id="UP001310387">
    <property type="component" value="Unassembled WGS sequence"/>
</dbReference>
<feature type="transmembrane region" description="Helical" evidence="2">
    <location>
        <begin position="52"/>
        <end position="76"/>
    </location>
</feature>